<evidence type="ECO:0000313" key="9">
    <source>
        <dbReference type="Proteomes" id="UP000094463"/>
    </source>
</evidence>
<dbReference type="PATRIC" id="fig|632773.3.peg.2229"/>
<evidence type="ECO:0000256" key="2">
    <source>
        <dbReference type="ARBA" id="ARBA00006386"/>
    </source>
</evidence>
<evidence type="ECO:0000256" key="5">
    <source>
        <dbReference type="ARBA" id="ARBA00022989"/>
    </source>
</evidence>
<organism evidence="8 9">
    <name type="scientific">Salisediminibacterium beveridgei</name>
    <dbReference type="NCBI Taxonomy" id="632773"/>
    <lineage>
        <taxon>Bacteria</taxon>
        <taxon>Bacillati</taxon>
        <taxon>Bacillota</taxon>
        <taxon>Bacilli</taxon>
        <taxon>Bacillales</taxon>
        <taxon>Bacillaceae</taxon>
        <taxon>Salisediminibacterium</taxon>
    </lineage>
</organism>
<feature type="transmembrane region" description="Helical" evidence="7">
    <location>
        <begin position="121"/>
        <end position="139"/>
    </location>
</feature>
<dbReference type="GO" id="GO:0005886">
    <property type="term" value="C:plasma membrane"/>
    <property type="evidence" value="ECO:0007669"/>
    <property type="project" value="UniProtKB-SubCell"/>
</dbReference>
<comment type="subcellular location">
    <subcellularLocation>
        <location evidence="1">Cell membrane</location>
        <topology evidence="1">Multi-pass membrane protein</topology>
    </subcellularLocation>
</comment>
<dbReference type="KEGG" id="bbev:BBEV_2116"/>
<proteinExistence type="inferred from homology"/>
<name>A0A1D7QWS6_9BACI</name>
<evidence type="ECO:0000256" key="4">
    <source>
        <dbReference type="ARBA" id="ARBA00022692"/>
    </source>
</evidence>
<dbReference type="PANTHER" id="PTHR43299">
    <property type="entry name" value="UPF0718 PROTEIN YRAQ"/>
    <property type="match status" value="1"/>
</dbReference>
<feature type="transmembrane region" description="Helical" evidence="7">
    <location>
        <begin position="252"/>
        <end position="270"/>
    </location>
</feature>
<keyword evidence="4 7" id="KW-0812">Transmembrane</keyword>
<keyword evidence="9" id="KW-1185">Reference proteome</keyword>
<dbReference type="Proteomes" id="UP000094463">
    <property type="component" value="Chromosome"/>
</dbReference>
<keyword evidence="5 7" id="KW-1133">Transmembrane helix</keyword>
<evidence type="ECO:0000313" key="8">
    <source>
        <dbReference type="EMBL" id="AOM83474.1"/>
    </source>
</evidence>
<feature type="transmembrane region" description="Helical" evidence="7">
    <location>
        <begin position="290"/>
        <end position="308"/>
    </location>
</feature>
<dbReference type="RefSeq" id="WP_198154985.1">
    <property type="nucleotide sequence ID" value="NZ_CP012502.1"/>
</dbReference>
<dbReference type="Pfam" id="PF03773">
    <property type="entry name" value="ArsP_1"/>
    <property type="match status" value="1"/>
</dbReference>
<evidence type="ECO:0000256" key="3">
    <source>
        <dbReference type="ARBA" id="ARBA00022475"/>
    </source>
</evidence>
<feature type="transmembrane region" description="Helical" evidence="7">
    <location>
        <begin position="222"/>
        <end position="240"/>
    </location>
</feature>
<feature type="transmembrane region" description="Helical" evidence="7">
    <location>
        <begin position="320"/>
        <end position="339"/>
    </location>
</feature>
<evidence type="ECO:0000256" key="7">
    <source>
        <dbReference type="SAM" id="Phobius"/>
    </source>
</evidence>
<gene>
    <name evidence="8" type="ORF">BBEV_2116</name>
</gene>
<feature type="transmembrane region" description="Helical" evidence="7">
    <location>
        <begin position="55"/>
        <end position="81"/>
    </location>
</feature>
<feature type="transmembrane region" description="Helical" evidence="7">
    <location>
        <begin position="163"/>
        <end position="180"/>
    </location>
</feature>
<reference evidence="8 9" key="1">
    <citation type="submission" date="2015-08" db="EMBL/GenBank/DDBJ databases">
        <title>The complete genome sequence of Bacillus beveridgei MLTeJB.</title>
        <authorList>
            <person name="Hanson T.E."/>
            <person name="Mesa C."/>
            <person name="Basesman S.M."/>
            <person name="Oremland R.S."/>
        </authorList>
    </citation>
    <scope>NUCLEOTIDE SEQUENCE [LARGE SCALE GENOMIC DNA]</scope>
    <source>
        <strain evidence="8 9">MLTeJB</strain>
    </source>
</reference>
<dbReference type="InterPro" id="IPR005524">
    <property type="entry name" value="DUF318"/>
</dbReference>
<dbReference type="EMBL" id="CP012502">
    <property type="protein sequence ID" value="AOM83474.1"/>
    <property type="molecule type" value="Genomic_DNA"/>
</dbReference>
<evidence type="ECO:0000256" key="6">
    <source>
        <dbReference type="ARBA" id="ARBA00023136"/>
    </source>
</evidence>
<comment type="similarity">
    <text evidence="2">Belongs to the UPF0718 family.</text>
</comment>
<feature type="transmembrane region" description="Helical" evidence="7">
    <location>
        <begin position="93"/>
        <end position="114"/>
    </location>
</feature>
<dbReference type="AlphaFoldDB" id="A0A1D7QWS6"/>
<protein>
    <submittedName>
        <fullName evidence="8">Transporter</fullName>
    </submittedName>
</protein>
<sequence length="340" mass="36853">MEILLAGWQFLVDYFTVPRVITLTIVFFLSGAIAQFMSQGVVLKYFGPEAKKSTAFTMASVSGVILTVCSCSVLPMFASIWKKGAGIGPAVTFLFSGPAINVLAITFTFSFLGIGLGISRVVTAMILAVLIGVLMHLIFHKEEKKSDRNSAIFHVQDGSDKPLWQTVLFFITLLVMLLAGMNLPAVTGAAFIFLLIQLMLFFERDELWEWCLETYDLVKKIVPLFIVGIFIAGIITVLIPETFMTAAAGDNTISATFLAAIFGAFMYFATLTEVPIVQSFLDLGMAKGPALALLLAGPSMSLPNMIIVGRVMGLKKTVTYIALVTTMSAVMALAVGMLFF</sequence>
<keyword evidence="3" id="KW-1003">Cell membrane</keyword>
<feature type="transmembrane region" description="Helical" evidence="7">
    <location>
        <begin position="20"/>
        <end position="43"/>
    </location>
</feature>
<dbReference type="STRING" id="632773.BBEV_2116"/>
<accession>A0A1D7QWS6</accession>
<evidence type="ECO:0000256" key="1">
    <source>
        <dbReference type="ARBA" id="ARBA00004651"/>
    </source>
</evidence>
<keyword evidence="6 7" id="KW-0472">Membrane</keyword>
<dbReference type="PANTHER" id="PTHR43299:SF1">
    <property type="entry name" value="UPF0718 PROTEIN YRAQ"/>
    <property type="match status" value="1"/>
</dbReference>